<sequence length="335" mass="39736">MSKKSPVFIFGSARSGTSLLSRIVGNHPNIAVPFESHLYNTFYPWLKLYGDLHKAENRRRLVQDILSTADLLDWTPRPIEVKTLEAIERYDFHGVVDALMMEWTKLSGKQRWGEKTPWHIYYWREILEGFPDMKVIHIVRDGRDASLSWQNARFGPKHIYHLAIRWKGYLAHVAELQKEIKPEQFFELRYEDLLDNSEKITKNICEFLGEEFSVDMLGFYRENVIYPTDKKNLLNLSQPLIKNNKNKWRKTMKQREIRIFEAVAGDMLKKYNYDCVVDTPVISNFEKVIMKYIEHPPRRVVAMLKNTKGLRDAARLWRIYLCLRLGIESPWRKNE</sequence>
<dbReference type="Gene3D" id="3.40.50.300">
    <property type="entry name" value="P-loop containing nucleotide triphosphate hydrolases"/>
    <property type="match status" value="1"/>
</dbReference>
<dbReference type="GO" id="GO:0006044">
    <property type="term" value="P:N-acetylglucosamine metabolic process"/>
    <property type="evidence" value="ECO:0007669"/>
    <property type="project" value="TreeGrafter"/>
</dbReference>
<evidence type="ECO:0000313" key="1">
    <source>
        <dbReference type="EMBL" id="VAW88297.1"/>
    </source>
</evidence>
<reference evidence="1" key="1">
    <citation type="submission" date="2018-06" db="EMBL/GenBank/DDBJ databases">
        <authorList>
            <person name="Zhirakovskaya E."/>
        </authorList>
    </citation>
    <scope>NUCLEOTIDE SEQUENCE</scope>
</reference>
<dbReference type="EMBL" id="UOFO01000143">
    <property type="protein sequence ID" value="VAW88297.1"/>
    <property type="molecule type" value="Genomic_DNA"/>
</dbReference>
<dbReference type="InterPro" id="IPR051135">
    <property type="entry name" value="Gal/GlcNAc/GalNAc_ST"/>
</dbReference>
<protein>
    <recommendedName>
        <fullName evidence="2">Sulfotransferase</fullName>
    </recommendedName>
</protein>
<dbReference type="InterPro" id="IPR027417">
    <property type="entry name" value="P-loop_NTPase"/>
</dbReference>
<dbReference type="SUPFAM" id="SSF52540">
    <property type="entry name" value="P-loop containing nucleoside triphosphate hydrolases"/>
    <property type="match status" value="1"/>
</dbReference>
<dbReference type="PANTHER" id="PTHR10704">
    <property type="entry name" value="CARBOHYDRATE SULFOTRANSFERASE"/>
    <property type="match status" value="1"/>
</dbReference>
<dbReference type="Pfam" id="PF13469">
    <property type="entry name" value="Sulfotransfer_3"/>
    <property type="match status" value="1"/>
</dbReference>
<name>A0A3B0ZLU6_9ZZZZ</name>
<accession>A0A3B0ZLU6</accession>
<dbReference type="GO" id="GO:0006790">
    <property type="term" value="P:sulfur compound metabolic process"/>
    <property type="evidence" value="ECO:0007669"/>
    <property type="project" value="TreeGrafter"/>
</dbReference>
<evidence type="ECO:0008006" key="2">
    <source>
        <dbReference type="Google" id="ProtNLM"/>
    </source>
</evidence>
<proteinExistence type="predicted"/>
<dbReference type="GO" id="GO:0001517">
    <property type="term" value="F:N-acetylglucosamine 6-O-sulfotransferase activity"/>
    <property type="evidence" value="ECO:0007669"/>
    <property type="project" value="TreeGrafter"/>
</dbReference>
<dbReference type="AlphaFoldDB" id="A0A3B0ZLU6"/>
<organism evidence="1">
    <name type="scientific">hydrothermal vent metagenome</name>
    <dbReference type="NCBI Taxonomy" id="652676"/>
    <lineage>
        <taxon>unclassified sequences</taxon>
        <taxon>metagenomes</taxon>
        <taxon>ecological metagenomes</taxon>
    </lineage>
</organism>
<dbReference type="PANTHER" id="PTHR10704:SF44">
    <property type="entry name" value="LD35051P-RELATED"/>
    <property type="match status" value="1"/>
</dbReference>
<gene>
    <name evidence="1" type="ORF">MNBD_GAMMA16-668</name>
</gene>